<protein>
    <submittedName>
        <fullName evidence="2">Choice-of-anchor L domain-containing protein</fullName>
    </submittedName>
</protein>
<keyword evidence="3" id="KW-1185">Reference proteome</keyword>
<dbReference type="Pfam" id="PF13585">
    <property type="entry name" value="CHU_C"/>
    <property type="match status" value="1"/>
</dbReference>
<reference evidence="3" key="1">
    <citation type="journal article" date="2019" name="Int. J. Syst. Evol. Microbiol.">
        <title>The Global Catalogue of Microorganisms (GCM) 10K type strain sequencing project: providing services to taxonomists for standard genome sequencing and annotation.</title>
        <authorList>
            <consortium name="The Broad Institute Genomics Platform"/>
            <consortium name="The Broad Institute Genome Sequencing Center for Infectious Disease"/>
            <person name="Wu L."/>
            <person name="Ma J."/>
        </authorList>
    </citation>
    <scope>NUCLEOTIDE SEQUENCE [LARGE SCALE GENOMIC DNA]</scope>
    <source>
        <strain evidence="3">CCUG 62215</strain>
    </source>
</reference>
<dbReference type="InterPro" id="IPR026341">
    <property type="entry name" value="T9SS_type_B"/>
</dbReference>
<evidence type="ECO:0000313" key="3">
    <source>
        <dbReference type="Proteomes" id="UP001597013"/>
    </source>
</evidence>
<dbReference type="NCBIfam" id="NF038133">
    <property type="entry name" value="choice_anch_L"/>
    <property type="match status" value="1"/>
</dbReference>
<feature type="chain" id="PRO_5047344202" evidence="1">
    <location>
        <begin position="19"/>
        <end position="782"/>
    </location>
</feature>
<sequence length="782" mass="86243">MKYISLIYALLICTFCLAQNITVDSQSLTPQELIEDILIDSDCIENVVVTNAVSGDFGGTEFSYGTFDATGTTFPFERGIVLSTGRLSNVPGPNNSLSDDDAPGWNGDDDLEFSLQETGTTNATIIEFNFTAITNQISFRYLFASEEYQENNPNTCNFSDLFGFLVREAGTNDPYENVALVPGTNTPVKVTTVTPGITGSCPPLNEDFFGQFNQTVSPINFNGQTDVLVATATLIPNVEYNIKLVIADEFNARFDSAVFLEAGSFELTRDLGENRLQSSFNPLCENETLILDATIAGNNGYDWFRNGMLVQSDPIGCTNCGTFEVTQDGTYTVEVTLDNSCVANGEIIIEYATNPVASNTQIIECDSNQDGLTIYDLFAANDAVTNNDNNLYVTDFFLSEQEAIDDTNPILNPNSFENTIPNQIVFARVENPFGCFDIAEVVLQISNNILNIPIIESCDFDDIDGFTTFNLNDATMAIENQIPINADVTYYETENDAFFNQNPLNLQYENIVADAQTIFVRVDSNNDCFAISEVNLEVLFTPEISDDETVIYCTNTFPETIRLQGGVLNDLPNNYFYEWQLNGTTIAQNTFAIDINEIGVYTVIITDPNGCSNTRDITVNPSEIAENVNIDVVGADNLNTITVTIDGAGNYQFALDNENGPYQDSNIFNNITSGFHTVFVRDINGCGIASKIFSVLGFPKFFTPNGDGQNDTWQLKGINFELYPNLQVSIFDRFGKLITLQNANSSGWDGTYNGNRLPNSDYWFSANFGDGKTFTGHFALKR</sequence>
<dbReference type="InterPro" id="IPR049804">
    <property type="entry name" value="Choice_anch_L"/>
</dbReference>
<dbReference type="RefSeq" id="WP_386130345.1">
    <property type="nucleotide sequence ID" value="NZ_JBHTJL010000011.1"/>
</dbReference>
<organism evidence="2 3">
    <name type="scientific">Winogradskyella litorisediminis</name>
    <dbReference type="NCBI Taxonomy" id="1156618"/>
    <lineage>
        <taxon>Bacteria</taxon>
        <taxon>Pseudomonadati</taxon>
        <taxon>Bacteroidota</taxon>
        <taxon>Flavobacteriia</taxon>
        <taxon>Flavobacteriales</taxon>
        <taxon>Flavobacteriaceae</taxon>
        <taxon>Winogradskyella</taxon>
    </lineage>
</organism>
<name>A0ABW3N8Y5_9FLAO</name>
<keyword evidence="1" id="KW-0732">Signal</keyword>
<comment type="caution">
    <text evidence="2">The sequence shown here is derived from an EMBL/GenBank/DDBJ whole genome shotgun (WGS) entry which is preliminary data.</text>
</comment>
<proteinExistence type="predicted"/>
<evidence type="ECO:0000313" key="2">
    <source>
        <dbReference type="EMBL" id="MFD1063434.1"/>
    </source>
</evidence>
<accession>A0ABW3N8Y5</accession>
<dbReference type="Proteomes" id="UP001597013">
    <property type="component" value="Unassembled WGS sequence"/>
</dbReference>
<dbReference type="NCBIfam" id="TIGR04131">
    <property type="entry name" value="Bac_Flav_CTERM"/>
    <property type="match status" value="1"/>
</dbReference>
<gene>
    <name evidence="2" type="ORF">ACFQ1Q_09275</name>
</gene>
<evidence type="ECO:0000256" key="1">
    <source>
        <dbReference type="SAM" id="SignalP"/>
    </source>
</evidence>
<feature type="signal peptide" evidence="1">
    <location>
        <begin position="1"/>
        <end position="18"/>
    </location>
</feature>
<dbReference type="EMBL" id="JBHTJL010000011">
    <property type="protein sequence ID" value="MFD1063434.1"/>
    <property type="molecule type" value="Genomic_DNA"/>
</dbReference>